<dbReference type="GO" id="GO:0000287">
    <property type="term" value="F:magnesium ion binding"/>
    <property type="evidence" value="ECO:0007669"/>
    <property type="project" value="TreeGrafter"/>
</dbReference>
<dbReference type="InterPro" id="IPR036412">
    <property type="entry name" value="HAD-like_sf"/>
</dbReference>
<dbReference type="SFLD" id="SFLDG01140">
    <property type="entry name" value="C2.B:_Phosphomannomutase_and_P"/>
    <property type="match status" value="1"/>
</dbReference>
<comment type="caution">
    <text evidence="1">The sequence shown here is derived from an EMBL/GenBank/DDBJ whole genome shotgun (WGS) entry which is preliminary data.</text>
</comment>
<dbReference type="InterPro" id="IPR023214">
    <property type="entry name" value="HAD_sf"/>
</dbReference>
<gene>
    <name evidence="1" type="ORF">CFR76_07305</name>
</gene>
<dbReference type="Proteomes" id="UP000247371">
    <property type="component" value="Unassembled WGS sequence"/>
</dbReference>
<dbReference type="Pfam" id="PF08282">
    <property type="entry name" value="Hydrolase_3"/>
    <property type="match status" value="1"/>
</dbReference>
<accession>A0A2V4S408</accession>
<dbReference type="NCBIfam" id="TIGR01484">
    <property type="entry name" value="HAD-SF-IIB"/>
    <property type="match status" value="1"/>
</dbReference>
<dbReference type="EMBL" id="NKUB01000007">
    <property type="protein sequence ID" value="PYD69839.1"/>
    <property type="molecule type" value="Genomic_DNA"/>
</dbReference>
<dbReference type="GO" id="GO:0005829">
    <property type="term" value="C:cytosol"/>
    <property type="evidence" value="ECO:0007669"/>
    <property type="project" value="TreeGrafter"/>
</dbReference>
<dbReference type="NCBIfam" id="TIGR00099">
    <property type="entry name" value="Cof-subfamily"/>
    <property type="match status" value="1"/>
</dbReference>
<proteinExistence type="predicted"/>
<dbReference type="AlphaFoldDB" id="A0A2V4S408"/>
<dbReference type="PANTHER" id="PTHR10000">
    <property type="entry name" value="PHOSPHOSERINE PHOSPHATASE"/>
    <property type="match status" value="1"/>
</dbReference>
<dbReference type="SFLD" id="SFLDS00003">
    <property type="entry name" value="Haloacid_Dehalogenase"/>
    <property type="match status" value="1"/>
</dbReference>
<organism evidence="1 2">
    <name type="scientific">Komagataeibacter swingsii</name>
    <dbReference type="NCBI Taxonomy" id="215220"/>
    <lineage>
        <taxon>Bacteria</taxon>
        <taxon>Pseudomonadati</taxon>
        <taxon>Pseudomonadota</taxon>
        <taxon>Alphaproteobacteria</taxon>
        <taxon>Acetobacterales</taxon>
        <taxon>Acetobacteraceae</taxon>
        <taxon>Komagataeibacter</taxon>
    </lineage>
</organism>
<dbReference type="CDD" id="cd07516">
    <property type="entry name" value="HAD_Pase"/>
    <property type="match status" value="1"/>
</dbReference>
<dbReference type="Gene3D" id="3.40.50.1000">
    <property type="entry name" value="HAD superfamily/HAD-like"/>
    <property type="match status" value="1"/>
</dbReference>
<reference evidence="1 2" key="1">
    <citation type="submission" date="2017-07" db="EMBL/GenBank/DDBJ databases">
        <title>A draft genome sequence of Komagataeibacter swingsii LMG 22125.</title>
        <authorList>
            <person name="Skraban J."/>
            <person name="Cleenwerck I."/>
            <person name="Vandamme P."/>
            <person name="Trcek J."/>
        </authorList>
    </citation>
    <scope>NUCLEOTIDE SEQUENCE [LARGE SCALE GENOMIC DNA]</scope>
    <source>
        <strain evidence="1 2">LMG 22125</strain>
    </source>
</reference>
<dbReference type="InterPro" id="IPR000150">
    <property type="entry name" value="Cof"/>
</dbReference>
<evidence type="ECO:0000313" key="2">
    <source>
        <dbReference type="Proteomes" id="UP000247371"/>
    </source>
</evidence>
<protein>
    <submittedName>
        <fullName evidence="1">Hydrolase</fullName>
    </submittedName>
</protein>
<keyword evidence="1" id="KW-0378">Hydrolase</keyword>
<evidence type="ECO:0000313" key="1">
    <source>
        <dbReference type="EMBL" id="PYD69839.1"/>
    </source>
</evidence>
<name>A0A2V4S408_9PROT</name>
<sequence>MMPMTPPVAPAGGVRLVVSDIDGTLITPERRLTPAARQAADDVRRAGIRLSLVSSRAPRGMMQFVRELRIDTPIAGLNGGLICDPDGTIRERLSLDPETARTAVEFLIAHGVEPWLYIDHDWLVRRDDTPQVRHERDVVQTTPVRVDDFAGHYENVGKIMGVSSDPASLPGVERKLAELLDGKASVHQSSPIYLDITHPRANKGYAAKELAKLLDIDIRDTVCIGDMNNDIPMLKEAGVSIAMGNAPDNVKAHARFVTRSNTQDGWAFAMENFVLPRA</sequence>
<dbReference type="GO" id="GO:0016791">
    <property type="term" value="F:phosphatase activity"/>
    <property type="evidence" value="ECO:0007669"/>
    <property type="project" value="TreeGrafter"/>
</dbReference>
<dbReference type="SUPFAM" id="SSF56784">
    <property type="entry name" value="HAD-like"/>
    <property type="match status" value="1"/>
</dbReference>
<dbReference type="Gene3D" id="3.30.1240.10">
    <property type="match status" value="1"/>
</dbReference>
<dbReference type="PANTHER" id="PTHR10000:SF8">
    <property type="entry name" value="HAD SUPERFAMILY HYDROLASE-LIKE, TYPE 3"/>
    <property type="match status" value="1"/>
</dbReference>
<dbReference type="InterPro" id="IPR006379">
    <property type="entry name" value="HAD-SF_hydro_IIB"/>
</dbReference>
<keyword evidence="2" id="KW-1185">Reference proteome</keyword>